<sequence>MLKVEGIKFSYNKDEEFINDLSVEFKKGKITTILGPNGSGKSTLLSLLCGLNKAKSGKILIEGKDITKLKYKDIAKVIATVHQQNSVPNDITVRDLVGYGRLPFKKRFEHTNSDDEEIINWALKETGLEEMEEKLVMSMSGGERQRVFIAMALVQKPKILFLDEPTTYLDIYHQIEILELVERLNREHGTTIVMVLHDINQAIKYSDNVVVMKDGALIMEGRANDIINENLIRKVYGVSGTIGKVNGKAYYVAEKTCVG</sequence>
<evidence type="ECO:0000256" key="6">
    <source>
        <dbReference type="ARBA" id="ARBA00022840"/>
    </source>
</evidence>
<evidence type="ECO:0000256" key="1">
    <source>
        <dbReference type="ARBA" id="ARBA00004202"/>
    </source>
</evidence>
<dbReference type="AlphaFoldDB" id="A0A174HR82"/>
<evidence type="ECO:0000313" key="11">
    <source>
        <dbReference type="EMBL" id="OBY09474.1"/>
    </source>
</evidence>
<dbReference type="GO" id="GO:0006826">
    <property type="term" value="P:iron ion transport"/>
    <property type="evidence" value="ECO:0007669"/>
    <property type="project" value="UniProtKB-KW"/>
</dbReference>
<proteinExistence type="predicted"/>
<dbReference type="SUPFAM" id="SSF52540">
    <property type="entry name" value="P-loop containing nucleoside triphosphate hydrolases"/>
    <property type="match status" value="1"/>
</dbReference>
<accession>A0A174HR82</accession>
<keyword evidence="9" id="KW-0472">Membrane</keyword>
<dbReference type="eggNOG" id="COG1120">
    <property type="taxonomic scope" value="Bacteria"/>
</dbReference>
<dbReference type="InterPro" id="IPR051535">
    <property type="entry name" value="Siderophore_ABC-ATPase"/>
</dbReference>
<feature type="domain" description="ABC transporter" evidence="10">
    <location>
        <begin position="2"/>
        <end position="239"/>
    </location>
</feature>
<dbReference type="InterPro" id="IPR003593">
    <property type="entry name" value="AAA+_ATPase"/>
</dbReference>
<evidence type="ECO:0000256" key="8">
    <source>
        <dbReference type="ARBA" id="ARBA00023065"/>
    </source>
</evidence>
<evidence type="ECO:0000256" key="5">
    <source>
        <dbReference type="ARBA" id="ARBA00022741"/>
    </source>
</evidence>
<evidence type="ECO:0000259" key="10">
    <source>
        <dbReference type="PROSITE" id="PS50893"/>
    </source>
</evidence>
<comment type="subcellular location">
    <subcellularLocation>
        <location evidence="1">Cell membrane</location>
        <topology evidence="1">Peripheral membrane protein</topology>
    </subcellularLocation>
</comment>
<dbReference type="OrthoDB" id="9799337at2"/>
<comment type="caution">
    <text evidence="11">The sequence shown here is derived from an EMBL/GenBank/DDBJ whole genome shotgun (WGS) entry which is preliminary data.</text>
</comment>
<gene>
    <name evidence="11" type="ORF">CP373A1_16245</name>
</gene>
<dbReference type="InterPro" id="IPR003439">
    <property type="entry name" value="ABC_transporter-like_ATP-bd"/>
</dbReference>
<keyword evidence="12" id="KW-1185">Reference proteome</keyword>
<dbReference type="GO" id="GO:0005886">
    <property type="term" value="C:plasma membrane"/>
    <property type="evidence" value="ECO:0007669"/>
    <property type="project" value="UniProtKB-SubCell"/>
</dbReference>
<dbReference type="SMART" id="SM00382">
    <property type="entry name" value="AAA"/>
    <property type="match status" value="1"/>
</dbReference>
<reference evidence="11 12" key="1">
    <citation type="submission" date="2016-06" db="EMBL/GenBank/DDBJ databases">
        <authorList>
            <person name="Kjaerup R.B."/>
            <person name="Dalgaard T.S."/>
            <person name="Juul-Madsen H.R."/>
        </authorList>
    </citation>
    <scope>NUCLEOTIDE SEQUENCE [LARGE SCALE GENOMIC DNA]</scope>
    <source>
        <strain evidence="11 12">373-A1</strain>
    </source>
</reference>
<evidence type="ECO:0000256" key="3">
    <source>
        <dbReference type="ARBA" id="ARBA00022475"/>
    </source>
</evidence>
<keyword evidence="5" id="KW-0547">Nucleotide-binding</keyword>
<dbReference type="GO" id="GO:0005524">
    <property type="term" value="F:ATP binding"/>
    <property type="evidence" value="ECO:0007669"/>
    <property type="project" value="UniProtKB-KW"/>
</dbReference>
<protein>
    <submittedName>
        <fullName evidence="11">Iron ABC transporter ATP-binding protein</fullName>
    </submittedName>
</protein>
<keyword evidence="6 11" id="KW-0067">ATP-binding</keyword>
<dbReference type="EMBL" id="MAPZ01000033">
    <property type="protein sequence ID" value="OBY09474.1"/>
    <property type="molecule type" value="Genomic_DNA"/>
</dbReference>
<dbReference type="FunFam" id="3.40.50.300:FF:000134">
    <property type="entry name" value="Iron-enterobactin ABC transporter ATP-binding protein"/>
    <property type="match status" value="1"/>
</dbReference>
<dbReference type="PANTHER" id="PTHR42771">
    <property type="entry name" value="IRON(3+)-HYDROXAMATE IMPORT ATP-BINDING PROTEIN FHUC"/>
    <property type="match status" value="1"/>
</dbReference>
<keyword evidence="3" id="KW-1003">Cell membrane</keyword>
<keyword evidence="8" id="KW-0406">Ion transport</keyword>
<evidence type="ECO:0000256" key="2">
    <source>
        <dbReference type="ARBA" id="ARBA00022448"/>
    </source>
</evidence>
<keyword evidence="2" id="KW-0813">Transport</keyword>
<dbReference type="Pfam" id="PF00005">
    <property type="entry name" value="ABC_tran"/>
    <property type="match status" value="1"/>
</dbReference>
<evidence type="ECO:0000256" key="9">
    <source>
        <dbReference type="ARBA" id="ARBA00023136"/>
    </source>
</evidence>
<dbReference type="InterPro" id="IPR027417">
    <property type="entry name" value="P-loop_NTPase"/>
</dbReference>
<dbReference type="CDD" id="cd03214">
    <property type="entry name" value="ABC_Iron-Siderophores_B12_Hemin"/>
    <property type="match status" value="1"/>
</dbReference>
<evidence type="ECO:0000313" key="12">
    <source>
        <dbReference type="Proteomes" id="UP000092714"/>
    </source>
</evidence>
<dbReference type="GeneID" id="42776207"/>
<dbReference type="PANTHER" id="PTHR42771:SF10">
    <property type="entry name" value="FERRICHROME TRANSPORT ATP-BINDING PROTEIN FHUC"/>
    <property type="match status" value="1"/>
</dbReference>
<dbReference type="PROSITE" id="PS50893">
    <property type="entry name" value="ABC_TRANSPORTER_2"/>
    <property type="match status" value="1"/>
</dbReference>
<keyword evidence="7" id="KW-0408">Iron</keyword>
<evidence type="ECO:0000256" key="4">
    <source>
        <dbReference type="ARBA" id="ARBA00022496"/>
    </source>
</evidence>
<dbReference type="GO" id="GO:0016887">
    <property type="term" value="F:ATP hydrolysis activity"/>
    <property type="evidence" value="ECO:0007669"/>
    <property type="project" value="InterPro"/>
</dbReference>
<organism evidence="11 12">
    <name type="scientific">Clostridium paraputrificum</name>
    <dbReference type="NCBI Taxonomy" id="29363"/>
    <lineage>
        <taxon>Bacteria</taxon>
        <taxon>Bacillati</taxon>
        <taxon>Bacillota</taxon>
        <taxon>Clostridia</taxon>
        <taxon>Eubacteriales</taxon>
        <taxon>Clostridiaceae</taxon>
        <taxon>Clostridium</taxon>
    </lineage>
</organism>
<evidence type="ECO:0000256" key="7">
    <source>
        <dbReference type="ARBA" id="ARBA00023004"/>
    </source>
</evidence>
<dbReference type="InterPro" id="IPR017871">
    <property type="entry name" value="ABC_transporter-like_CS"/>
</dbReference>
<name>A0A174HR82_9CLOT</name>
<dbReference type="RefSeq" id="WP_027098382.1">
    <property type="nucleotide sequence ID" value="NZ_CABHIH010000001.1"/>
</dbReference>
<keyword evidence="4" id="KW-0410">Iron transport</keyword>
<dbReference type="PROSITE" id="PS00211">
    <property type="entry name" value="ABC_TRANSPORTER_1"/>
    <property type="match status" value="1"/>
</dbReference>
<dbReference type="Gene3D" id="3.40.50.300">
    <property type="entry name" value="P-loop containing nucleotide triphosphate hydrolases"/>
    <property type="match status" value="1"/>
</dbReference>
<dbReference type="Proteomes" id="UP000092714">
    <property type="component" value="Unassembled WGS sequence"/>
</dbReference>